<keyword evidence="2" id="KW-1185">Reference proteome</keyword>
<dbReference type="OrthoDB" id="6274964at2759"/>
<sequence length="485" mass="56983">MTLLLNICKILNFDHFQQIELLNYSLKKLKLRERYCLNSLQTGLYFYRQRPKIQEFEFNISTCLIYSFSPNIEENVAEKLLEKKKENILVANSPAIIWFKDKLFLLIRIWLVNERYDGASVHIEPHNTFADNFFYTRQYNYKMKPITVGRLLGMATGIKWPIGSGPIEPRLFVVENKLYASFNAAISVNNSFSMDSTYLWSFEDEKILYPQILESNILLQGLKSDGMVRDKHWMALSPSNIKQSTEKTILKGENIYFVQSLDPLLIMKCYRTKSSKLPCYYTRTSCVYKNYEQKFNSAIFHDIKSHLRGGTPFIQHDPDYPQYYISIAHSTYFLQNGTRYYTTNFIIMYVCDNENLVNDSNLHLSDSDCSRIIYISDDLKIDTKVMEKYPILRSKYIHYNFIFPVSLISEYPHFIMGVHVNDYASVLIKLKHFGKLVDEIIQFDISNSIYIHDIPFDQKNFLNPYFLNKIMAIRTVNQSGLPLEI</sequence>
<dbReference type="Proteomes" id="UP000078046">
    <property type="component" value="Unassembled WGS sequence"/>
</dbReference>
<organism evidence="1 2">
    <name type="scientific">Intoshia linei</name>
    <dbReference type="NCBI Taxonomy" id="1819745"/>
    <lineage>
        <taxon>Eukaryota</taxon>
        <taxon>Metazoa</taxon>
        <taxon>Spiralia</taxon>
        <taxon>Lophotrochozoa</taxon>
        <taxon>Mesozoa</taxon>
        <taxon>Orthonectida</taxon>
        <taxon>Rhopaluridae</taxon>
        <taxon>Intoshia</taxon>
    </lineage>
</organism>
<proteinExistence type="predicted"/>
<accession>A0A177BAF8</accession>
<name>A0A177BAF8_9BILA</name>
<dbReference type="EMBL" id="LWCA01000063">
    <property type="protein sequence ID" value="OAF71298.1"/>
    <property type="molecule type" value="Genomic_DNA"/>
</dbReference>
<evidence type="ECO:0000313" key="1">
    <source>
        <dbReference type="EMBL" id="OAF71298.1"/>
    </source>
</evidence>
<gene>
    <name evidence="1" type="ORF">A3Q56_00940</name>
</gene>
<protein>
    <submittedName>
        <fullName evidence="1">Uncharacterized protein</fullName>
    </submittedName>
</protein>
<evidence type="ECO:0000313" key="2">
    <source>
        <dbReference type="Proteomes" id="UP000078046"/>
    </source>
</evidence>
<dbReference type="AlphaFoldDB" id="A0A177BAF8"/>
<reference evidence="1 2" key="1">
    <citation type="submission" date="2016-04" db="EMBL/GenBank/DDBJ databases">
        <title>The genome of Intoshia linei affirms orthonectids as highly simplified spiralians.</title>
        <authorList>
            <person name="Mikhailov K.V."/>
            <person name="Slusarev G.S."/>
            <person name="Nikitin M.A."/>
            <person name="Logacheva M.D."/>
            <person name="Penin A."/>
            <person name="Aleoshin V."/>
            <person name="Panchin Y.V."/>
        </authorList>
    </citation>
    <scope>NUCLEOTIDE SEQUENCE [LARGE SCALE GENOMIC DNA]</scope>
    <source>
        <strain evidence="1">Intl2013</strain>
        <tissue evidence="1">Whole animal</tissue>
    </source>
</reference>
<comment type="caution">
    <text evidence="1">The sequence shown here is derived from an EMBL/GenBank/DDBJ whole genome shotgun (WGS) entry which is preliminary data.</text>
</comment>